<name>A0A0A9B442_ARUDO</name>
<dbReference type="AlphaFoldDB" id="A0A0A9B442"/>
<reference evidence="1" key="2">
    <citation type="journal article" date="2015" name="Data Brief">
        <title>Shoot transcriptome of the giant reed, Arundo donax.</title>
        <authorList>
            <person name="Barrero R.A."/>
            <person name="Guerrero F.D."/>
            <person name="Moolhuijzen P."/>
            <person name="Goolsby J.A."/>
            <person name="Tidwell J."/>
            <person name="Bellgard S.E."/>
            <person name="Bellgard M.I."/>
        </authorList>
    </citation>
    <scope>NUCLEOTIDE SEQUENCE</scope>
    <source>
        <tissue evidence="1">Shoot tissue taken approximately 20 cm above the soil surface</tissue>
    </source>
</reference>
<protein>
    <submittedName>
        <fullName evidence="1">Uncharacterized protein</fullName>
    </submittedName>
</protein>
<dbReference type="EMBL" id="GBRH01241945">
    <property type="protein sequence ID" value="JAD55950.1"/>
    <property type="molecule type" value="Transcribed_RNA"/>
</dbReference>
<organism evidence="1">
    <name type="scientific">Arundo donax</name>
    <name type="common">Giant reed</name>
    <name type="synonym">Donax arundinaceus</name>
    <dbReference type="NCBI Taxonomy" id="35708"/>
    <lineage>
        <taxon>Eukaryota</taxon>
        <taxon>Viridiplantae</taxon>
        <taxon>Streptophyta</taxon>
        <taxon>Embryophyta</taxon>
        <taxon>Tracheophyta</taxon>
        <taxon>Spermatophyta</taxon>
        <taxon>Magnoliopsida</taxon>
        <taxon>Liliopsida</taxon>
        <taxon>Poales</taxon>
        <taxon>Poaceae</taxon>
        <taxon>PACMAD clade</taxon>
        <taxon>Arundinoideae</taxon>
        <taxon>Arundineae</taxon>
        <taxon>Arundo</taxon>
    </lineage>
</organism>
<reference evidence="1" key="1">
    <citation type="submission" date="2014-09" db="EMBL/GenBank/DDBJ databases">
        <authorList>
            <person name="Magalhaes I.L.F."/>
            <person name="Oliveira U."/>
            <person name="Santos F.R."/>
            <person name="Vidigal T.H.D.A."/>
            <person name="Brescovit A.D."/>
            <person name="Santos A.J."/>
        </authorList>
    </citation>
    <scope>NUCLEOTIDE SEQUENCE</scope>
    <source>
        <tissue evidence="1">Shoot tissue taken approximately 20 cm above the soil surface</tissue>
    </source>
</reference>
<sequence length="16" mass="2006">MRNQSRIDELHPHCRN</sequence>
<proteinExistence type="predicted"/>
<evidence type="ECO:0000313" key="1">
    <source>
        <dbReference type="EMBL" id="JAD55950.1"/>
    </source>
</evidence>
<accession>A0A0A9B442</accession>